<organism evidence="3 4">
    <name type="scientific">Actinosynnema pretiosum</name>
    <dbReference type="NCBI Taxonomy" id="42197"/>
    <lineage>
        <taxon>Bacteria</taxon>
        <taxon>Bacillati</taxon>
        <taxon>Actinomycetota</taxon>
        <taxon>Actinomycetes</taxon>
        <taxon>Pseudonocardiales</taxon>
        <taxon>Pseudonocardiaceae</taxon>
        <taxon>Actinosynnema</taxon>
    </lineage>
</organism>
<dbReference type="AlphaFoldDB" id="A0A290YZE6"/>
<sequence length="175" mass="19445">MPFMDDDTSRAPVATPSWRRPDTLPPRPVPPAERARLRADFGALVWAERAARGWSQPVLADAVGVSTRTLQRWENGFTRPTARVCTRLAAAFLPDSDPVTRTMLALRLERAAGPSLRRPRRKPLRAHVRRVREQAAARLERPDATDALALAQALAALEPEPTLWARRRPAVRGAA</sequence>
<dbReference type="KEGG" id="apre:CNX65_01400"/>
<feature type="region of interest" description="Disordered" evidence="1">
    <location>
        <begin position="1"/>
        <end position="32"/>
    </location>
</feature>
<accession>A0A290YZE6</accession>
<dbReference type="InterPro" id="IPR010982">
    <property type="entry name" value="Lambda_DNA-bd_dom_sf"/>
</dbReference>
<dbReference type="SUPFAM" id="SSF47413">
    <property type="entry name" value="lambda repressor-like DNA-binding domains"/>
    <property type="match status" value="1"/>
</dbReference>
<feature type="domain" description="HTH cro/C1-type" evidence="2">
    <location>
        <begin position="45"/>
        <end position="99"/>
    </location>
</feature>
<reference evidence="3" key="1">
    <citation type="submission" date="2017-09" db="EMBL/GenBank/DDBJ databases">
        <title>Complete Genome Sequence of ansamitocin-producing Bacterium Actinosynnema pretiosum X47.</title>
        <authorList>
            <person name="Cao G."/>
            <person name="Zong G."/>
            <person name="Zhong C."/>
            <person name="Fu J."/>
        </authorList>
    </citation>
    <scope>NUCLEOTIDE SEQUENCE [LARGE SCALE GENOMIC DNA]</scope>
    <source>
        <strain evidence="3">X47</strain>
    </source>
</reference>
<evidence type="ECO:0000259" key="2">
    <source>
        <dbReference type="PROSITE" id="PS50943"/>
    </source>
</evidence>
<dbReference type="Pfam" id="PF01381">
    <property type="entry name" value="HTH_3"/>
    <property type="match status" value="1"/>
</dbReference>
<dbReference type="SMART" id="SM00530">
    <property type="entry name" value="HTH_XRE"/>
    <property type="match status" value="1"/>
</dbReference>
<dbReference type="Proteomes" id="UP000218505">
    <property type="component" value="Chromosome"/>
</dbReference>
<dbReference type="PROSITE" id="PS50943">
    <property type="entry name" value="HTH_CROC1"/>
    <property type="match status" value="1"/>
</dbReference>
<evidence type="ECO:0000256" key="1">
    <source>
        <dbReference type="SAM" id="MobiDB-lite"/>
    </source>
</evidence>
<dbReference type="Gene3D" id="1.10.260.40">
    <property type="entry name" value="lambda repressor-like DNA-binding domains"/>
    <property type="match status" value="1"/>
</dbReference>
<dbReference type="InterPro" id="IPR001387">
    <property type="entry name" value="Cro/C1-type_HTH"/>
</dbReference>
<dbReference type="GO" id="GO:0003677">
    <property type="term" value="F:DNA binding"/>
    <property type="evidence" value="ECO:0007669"/>
    <property type="project" value="InterPro"/>
</dbReference>
<evidence type="ECO:0000313" key="4">
    <source>
        <dbReference type="Proteomes" id="UP000218505"/>
    </source>
</evidence>
<dbReference type="EMBL" id="CP023445">
    <property type="protein sequence ID" value="ATE52109.1"/>
    <property type="molecule type" value="Genomic_DNA"/>
</dbReference>
<keyword evidence="4" id="KW-1185">Reference proteome</keyword>
<name>A0A290YZE6_9PSEU</name>
<evidence type="ECO:0000313" key="3">
    <source>
        <dbReference type="EMBL" id="ATE52109.1"/>
    </source>
</evidence>
<protein>
    <recommendedName>
        <fullName evidence="2">HTH cro/C1-type domain-containing protein</fullName>
    </recommendedName>
</protein>
<proteinExistence type="predicted"/>
<dbReference type="CDD" id="cd00093">
    <property type="entry name" value="HTH_XRE"/>
    <property type="match status" value="1"/>
</dbReference>
<gene>
    <name evidence="3" type="ORF">CNX65_01400</name>
</gene>